<dbReference type="InterPro" id="IPR025338">
    <property type="entry name" value="DUF4244"/>
</dbReference>
<accession>F8JP76</accession>
<dbReference type="RefSeq" id="WP_014143602.1">
    <property type="nucleotide sequence ID" value="NC_016111.1"/>
</dbReference>
<dbReference type="PATRIC" id="fig|1003195.11.peg.4350"/>
<evidence type="ECO:0000313" key="3">
    <source>
        <dbReference type="Proteomes" id="UP000007842"/>
    </source>
</evidence>
<dbReference type="KEGG" id="sct:SCAT_2865"/>
<feature type="transmembrane region" description="Helical" evidence="1">
    <location>
        <begin position="36"/>
        <end position="54"/>
    </location>
</feature>
<evidence type="ECO:0000313" key="2">
    <source>
        <dbReference type="EMBL" id="AEW95225.1"/>
    </source>
</evidence>
<sequence length="75" mass="7958">MNTATRLIRITVARTRRRFRAVRTAAGDAGMTTAEYAMGTFAAVGLAIVLYKVVTGGSIGAMIEGVIKKALDAHF</sequence>
<keyword evidence="3" id="KW-1185">Reference proteome</keyword>
<dbReference type="Proteomes" id="UP000007842">
    <property type="component" value="Chromosome"/>
</dbReference>
<accession>G8WQL1</accession>
<dbReference type="OrthoDB" id="3748241at2"/>
<evidence type="ECO:0008006" key="4">
    <source>
        <dbReference type="Google" id="ProtNLM"/>
    </source>
</evidence>
<dbReference type="Pfam" id="PF14029">
    <property type="entry name" value="DUF4244"/>
    <property type="match status" value="1"/>
</dbReference>
<keyword evidence="1" id="KW-1133">Transmembrane helix</keyword>
<dbReference type="KEGG" id="scy:SCATT_28540"/>
<proteinExistence type="predicted"/>
<gene>
    <name evidence="2" type="ordered locus">SCATT_28540</name>
</gene>
<dbReference type="EMBL" id="CP003219">
    <property type="protein sequence ID" value="AEW95225.1"/>
    <property type="molecule type" value="Genomic_DNA"/>
</dbReference>
<evidence type="ECO:0000256" key="1">
    <source>
        <dbReference type="SAM" id="Phobius"/>
    </source>
</evidence>
<name>F8JP76_STREN</name>
<protein>
    <recommendedName>
        <fullName evidence="4">DUF4244 domain-containing protein</fullName>
    </recommendedName>
</protein>
<keyword evidence="1" id="KW-0472">Membrane</keyword>
<keyword evidence="1" id="KW-0812">Transmembrane</keyword>
<organism evidence="2 3">
    <name type="scientific">Streptantibioticus cattleyicolor (strain ATCC 35852 / DSM 46488 / JCM 4925 / NBRC 14057 / NRRL 8057)</name>
    <name type="common">Streptomyces cattleya</name>
    <dbReference type="NCBI Taxonomy" id="1003195"/>
    <lineage>
        <taxon>Bacteria</taxon>
        <taxon>Bacillati</taxon>
        <taxon>Actinomycetota</taxon>
        <taxon>Actinomycetes</taxon>
        <taxon>Kitasatosporales</taxon>
        <taxon>Streptomycetaceae</taxon>
        <taxon>Streptantibioticus</taxon>
    </lineage>
</organism>
<reference evidence="3" key="1">
    <citation type="submission" date="2011-12" db="EMBL/GenBank/DDBJ databases">
        <title>Complete genome sequence of Streptomyces cattleya strain DSM 46488.</title>
        <authorList>
            <person name="Ou H.-Y."/>
            <person name="Li P."/>
            <person name="Zhao C."/>
            <person name="O'Hagan D."/>
            <person name="Deng Z."/>
        </authorList>
    </citation>
    <scope>NUCLEOTIDE SEQUENCE [LARGE SCALE GENOMIC DNA]</scope>
    <source>
        <strain evidence="3">ATCC 35852 / DSM 46488 / JCM 4925 / NBRC 14057 / NRRL 8057</strain>
    </source>
</reference>
<dbReference type="STRING" id="1003195.SCATT_28540"/>
<dbReference type="AlphaFoldDB" id="F8JP76"/>
<dbReference type="HOGENOM" id="CLU_157938_2_1_11"/>